<keyword evidence="5 7" id="KW-0949">S-adenosyl-L-methionine</keyword>
<dbReference type="HAMAP" id="MF_00607">
    <property type="entry name" value="16SrRNA_methyltr_A"/>
    <property type="match status" value="1"/>
</dbReference>
<dbReference type="Gene3D" id="3.40.50.150">
    <property type="entry name" value="Vaccinia Virus protein VP39"/>
    <property type="match status" value="1"/>
</dbReference>
<comment type="similarity">
    <text evidence="7">Belongs to the class I-like SAM-binding methyltransferase superfamily. rRNA adenine N(6)-methyltransferase family. RsmA subfamily.</text>
</comment>
<keyword evidence="4 7" id="KW-0808">Transferase</keyword>
<dbReference type="NCBIfam" id="TIGR00755">
    <property type="entry name" value="ksgA"/>
    <property type="match status" value="1"/>
</dbReference>
<dbReference type="InterPro" id="IPR020596">
    <property type="entry name" value="rRNA_Ade_Mease_Trfase_CS"/>
</dbReference>
<evidence type="ECO:0000256" key="4">
    <source>
        <dbReference type="ARBA" id="ARBA00022679"/>
    </source>
</evidence>
<feature type="binding site" evidence="7 8">
    <location>
        <position position="13"/>
    </location>
    <ligand>
        <name>S-adenosyl-L-methionine</name>
        <dbReference type="ChEBI" id="CHEBI:59789"/>
    </ligand>
</feature>
<evidence type="ECO:0000256" key="6">
    <source>
        <dbReference type="ARBA" id="ARBA00022884"/>
    </source>
</evidence>
<gene>
    <name evidence="7" type="primary">rsmA</name>
    <name evidence="7" type="synonym">ksgA</name>
    <name evidence="10" type="ORF">SAMN04488505_111183</name>
</gene>
<comment type="catalytic activity">
    <reaction evidence="7">
        <text>adenosine(1518)/adenosine(1519) in 16S rRNA + 4 S-adenosyl-L-methionine = N(6)-dimethyladenosine(1518)/N(6)-dimethyladenosine(1519) in 16S rRNA + 4 S-adenosyl-L-homocysteine + 4 H(+)</text>
        <dbReference type="Rhea" id="RHEA:19609"/>
        <dbReference type="Rhea" id="RHEA-COMP:10232"/>
        <dbReference type="Rhea" id="RHEA-COMP:10233"/>
        <dbReference type="ChEBI" id="CHEBI:15378"/>
        <dbReference type="ChEBI" id="CHEBI:57856"/>
        <dbReference type="ChEBI" id="CHEBI:59789"/>
        <dbReference type="ChEBI" id="CHEBI:74411"/>
        <dbReference type="ChEBI" id="CHEBI:74493"/>
        <dbReference type="EC" id="2.1.1.182"/>
    </reaction>
</comment>
<evidence type="ECO:0000256" key="8">
    <source>
        <dbReference type="PROSITE-ProRule" id="PRU01026"/>
    </source>
</evidence>
<dbReference type="EC" id="2.1.1.182" evidence="7"/>
<proteinExistence type="inferred from homology"/>
<feature type="domain" description="Ribosomal RNA adenine methylase transferase N-terminal" evidence="9">
    <location>
        <begin position="18"/>
        <end position="186"/>
    </location>
</feature>
<dbReference type="InterPro" id="IPR020598">
    <property type="entry name" value="rRNA_Ade_methylase_Trfase_N"/>
</dbReference>
<dbReference type="PROSITE" id="PS01131">
    <property type="entry name" value="RRNA_A_DIMETH"/>
    <property type="match status" value="1"/>
</dbReference>
<dbReference type="RefSeq" id="WP_089920522.1">
    <property type="nucleotide sequence ID" value="NZ_FOBB01000011.1"/>
</dbReference>
<comment type="function">
    <text evidence="7">Specifically dimethylates two adjacent adenosines (A1518 and A1519) in the loop of a conserved hairpin near the 3'-end of 16S rRNA in the 30S particle. May play a critical role in biogenesis of 30S subunits.</text>
</comment>
<comment type="subcellular location">
    <subcellularLocation>
        <location evidence="7">Cytoplasm</location>
    </subcellularLocation>
</comment>
<feature type="binding site" evidence="7 8">
    <location>
        <position position="11"/>
    </location>
    <ligand>
        <name>S-adenosyl-L-methionine</name>
        <dbReference type="ChEBI" id="CHEBI:59789"/>
    </ligand>
</feature>
<organism evidence="10 11">
    <name type="scientific">Chitinophaga rupis</name>
    <dbReference type="NCBI Taxonomy" id="573321"/>
    <lineage>
        <taxon>Bacteria</taxon>
        <taxon>Pseudomonadati</taxon>
        <taxon>Bacteroidota</taxon>
        <taxon>Chitinophagia</taxon>
        <taxon>Chitinophagales</taxon>
        <taxon>Chitinophagaceae</taxon>
        <taxon>Chitinophaga</taxon>
    </lineage>
</organism>
<keyword evidence="2 7" id="KW-0698">rRNA processing</keyword>
<feature type="binding site" evidence="7 8">
    <location>
        <position position="101"/>
    </location>
    <ligand>
        <name>S-adenosyl-L-methionine</name>
        <dbReference type="ChEBI" id="CHEBI:59789"/>
    </ligand>
</feature>
<evidence type="ECO:0000256" key="2">
    <source>
        <dbReference type="ARBA" id="ARBA00022552"/>
    </source>
</evidence>
<reference evidence="10 11" key="1">
    <citation type="submission" date="2016-10" db="EMBL/GenBank/DDBJ databases">
        <authorList>
            <person name="de Groot N.N."/>
        </authorList>
    </citation>
    <scope>NUCLEOTIDE SEQUENCE [LARGE SCALE GENOMIC DNA]</scope>
    <source>
        <strain evidence="10 11">DSM 21039</strain>
    </source>
</reference>
<name>A0A1H8HYK1_9BACT</name>
<dbReference type="InterPro" id="IPR029063">
    <property type="entry name" value="SAM-dependent_MTases_sf"/>
</dbReference>
<feature type="binding site" evidence="7 8">
    <location>
        <position position="60"/>
    </location>
    <ligand>
        <name>S-adenosyl-L-methionine</name>
        <dbReference type="ChEBI" id="CHEBI:59789"/>
    </ligand>
</feature>
<dbReference type="PANTHER" id="PTHR11727:SF7">
    <property type="entry name" value="DIMETHYLADENOSINE TRANSFERASE-RELATED"/>
    <property type="match status" value="1"/>
</dbReference>
<evidence type="ECO:0000256" key="3">
    <source>
        <dbReference type="ARBA" id="ARBA00022603"/>
    </source>
</evidence>
<dbReference type="Proteomes" id="UP000198984">
    <property type="component" value="Unassembled WGS sequence"/>
</dbReference>
<keyword evidence="11" id="KW-1185">Reference proteome</keyword>
<evidence type="ECO:0000256" key="1">
    <source>
        <dbReference type="ARBA" id="ARBA00022490"/>
    </source>
</evidence>
<evidence type="ECO:0000313" key="11">
    <source>
        <dbReference type="Proteomes" id="UP000198984"/>
    </source>
</evidence>
<dbReference type="EMBL" id="FOBB01000011">
    <property type="protein sequence ID" value="SEN60708.1"/>
    <property type="molecule type" value="Genomic_DNA"/>
</dbReference>
<evidence type="ECO:0000313" key="10">
    <source>
        <dbReference type="EMBL" id="SEN60708.1"/>
    </source>
</evidence>
<dbReference type="InterPro" id="IPR001737">
    <property type="entry name" value="KsgA/Erm"/>
</dbReference>
<dbReference type="Pfam" id="PF00398">
    <property type="entry name" value="RrnaAD"/>
    <property type="match status" value="1"/>
</dbReference>
<evidence type="ECO:0000256" key="7">
    <source>
        <dbReference type="HAMAP-Rule" id="MF_00607"/>
    </source>
</evidence>
<keyword evidence="6 7" id="KW-0694">RNA-binding</keyword>
<keyword evidence="1 7" id="KW-0963">Cytoplasm</keyword>
<feature type="binding site" evidence="7 8">
    <location>
        <position position="38"/>
    </location>
    <ligand>
        <name>S-adenosyl-L-methionine</name>
        <dbReference type="ChEBI" id="CHEBI:59789"/>
    </ligand>
</feature>
<dbReference type="GO" id="GO:0003723">
    <property type="term" value="F:RNA binding"/>
    <property type="evidence" value="ECO:0007669"/>
    <property type="project" value="UniProtKB-UniRule"/>
</dbReference>
<dbReference type="Gene3D" id="1.10.8.100">
    <property type="entry name" value="Ribosomal RNA adenine dimethylase-like, domain 2"/>
    <property type="match status" value="1"/>
</dbReference>
<dbReference type="SUPFAM" id="SSF53335">
    <property type="entry name" value="S-adenosyl-L-methionine-dependent methyltransferases"/>
    <property type="match status" value="1"/>
</dbReference>
<protein>
    <recommendedName>
        <fullName evidence="7">Ribosomal RNA small subunit methyltransferase A</fullName>
        <ecNumber evidence="7">2.1.1.182</ecNumber>
    </recommendedName>
    <alternativeName>
        <fullName evidence="7">16S rRNA (adenine(1518)-N(6)/adenine(1519)-N(6))-dimethyltransferase</fullName>
    </alternativeName>
    <alternativeName>
        <fullName evidence="7">16S rRNA dimethyladenosine transferase</fullName>
    </alternativeName>
    <alternativeName>
        <fullName evidence="7">16S rRNA dimethylase</fullName>
    </alternativeName>
    <alternativeName>
        <fullName evidence="7">S-adenosylmethionine-6-N', N'-adenosyl(rRNA) dimethyltransferase</fullName>
    </alternativeName>
</protein>
<dbReference type="PANTHER" id="PTHR11727">
    <property type="entry name" value="DIMETHYLADENOSINE TRANSFERASE"/>
    <property type="match status" value="1"/>
</dbReference>
<evidence type="ECO:0000256" key="5">
    <source>
        <dbReference type="ARBA" id="ARBA00022691"/>
    </source>
</evidence>
<dbReference type="GO" id="GO:0052908">
    <property type="term" value="F:16S rRNA (adenine(1518)-N(6)/adenine(1519)-N(6))-dimethyltransferase activity"/>
    <property type="evidence" value="ECO:0007669"/>
    <property type="project" value="UniProtKB-EC"/>
</dbReference>
<evidence type="ECO:0000259" key="9">
    <source>
        <dbReference type="SMART" id="SM00650"/>
    </source>
</evidence>
<dbReference type="InterPro" id="IPR011530">
    <property type="entry name" value="rRNA_adenine_dimethylase"/>
</dbReference>
<dbReference type="SMART" id="SM00650">
    <property type="entry name" value="rADc"/>
    <property type="match status" value="1"/>
</dbReference>
<dbReference type="InterPro" id="IPR023165">
    <property type="entry name" value="rRNA_Ade_diMease-like_C"/>
</dbReference>
<keyword evidence="3 7" id="KW-0489">Methyltransferase</keyword>
<dbReference type="FunFam" id="1.10.8.100:FF:000001">
    <property type="entry name" value="Ribosomal RNA small subunit methyltransferase A"/>
    <property type="match status" value="1"/>
</dbReference>
<accession>A0A1H8HYK1</accession>
<sequence>MYTLKKSLGQHFLKDENMCKKIVQSLPVIQGQQVLEVGPGAGAITKYLLQVPGINFKAVELDTEKVQYLEKTYPEIKDKLIHKSFLDMEVPFQGQFSVIGNFPYNISSQIMFRVLEWKTQVPEVVGMFQKEVALRIAASHGNKDYGILSVLLQAWYRVEYLFEVHEQCFNPPPKVKSAVIRLTRLEQPYEIASERKFFNLVKTAFNQRRKQLRNPLKTLFDKEYLQDSLFSKRAEELTVADFVALSHKMI</sequence>
<dbReference type="AlphaFoldDB" id="A0A1H8HYK1"/>
<dbReference type="PROSITE" id="PS51689">
    <property type="entry name" value="SAM_RNA_A_N6_MT"/>
    <property type="match status" value="1"/>
</dbReference>
<comment type="caution">
    <text evidence="7 8">Lacks conserved residue(s) required for the propagation of feature annotation.</text>
</comment>
<dbReference type="OrthoDB" id="9814755at2"/>
<dbReference type="GO" id="GO:0005829">
    <property type="term" value="C:cytosol"/>
    <property type="evidence" value="ECO:0007669"/>
    <property type="project" value="TreeGrafter"/>
</dbReference>
<dbReference type="STRING" id="573321.SAMN04488505_111183"/>